<evidence type="ECO:0000256" key="1">
    <source>
        <dbReference type="ARBA" id="ARBA00006484"/>
    </source>
</evidence>
<dbReference type="FunFam" id="3.40.50.720:FF:000115">
    <property type="entry name" value="3-oxoacyl-[acyl-carrier-protein] reductase FabG"/>
    <property type="match status" value="1"/>
</dbReference>
<evidence type="ECO:0000256" key="4">
    <source>
        <dbReference type="ARBA" id="ARBA00023002"/>
    </source>
</evidence>
<comment type="pathway">
    <text evidence="8">Lipid metabolism; fatty acid biosynthesis.</text>
</comment>
<feature type="active site" description="Proton acceptor" evidence="6">
    <location>
        <position position="154"/>
    </location>
</feature>
<gene>
    <name evidence="10" type="ORF">CD29_05215</name>
</gene>
<feature type="binding site" evidence="7">
    <location>
        <position position="89"/>
    </location>
    <ligand>
        <name>NADP(+)</name>
        <dbReference type="ChEBI" id="CHEBI:58349"/>
    </ligand>
</feature>
<evidence type="ECO:0000256" key="3">
    <source>
        <dbReference type="ARBA" id="ARBA00022857"/>
    </source>
</evidence>
<dbReference type="eggNOG" id="COG1028">
    <property type="taxonomic scope" value="Bacteria"/>
</dbReference>
<dbReference type="SMART" id="SM00822">
    <property type="entry name" value="PKS_KR"/>
    <property type="match status" value="1"/>
</dbReference>
<dbReference type="EC" id="1.1.1.100" evidence="2 8"/>
<accession>A0A0A3IXE5</accession>
<evidence type="ECO:0000256" key="8">
    <source>
        <dbReference type="RuleBase" id="RU366074"/>
    </source>
</evidence>
<dbReference type="SUPFAM" id="SSF51735">
    <property type="entry name" value="NAD(P)-binding Rossmann-fold domains"/>
    <property type="match status" value="1"/>
</dbReference>
<dbReference type="NCBIfam" id="NF005559">
    <property type="entry name" value="PRK07231.1"/>
    <property type="match status" value="1"/>
</dbReference>
<keyword evidence="8" id="KW-0275">Fatty acid biosynthesis</keyword>
<dbReference type="UniPathway" id="UPA00094"/>
<comment type="caution">
    <text evidence="10">The sequence shown here is derived from an EMBL/GenBank/DDBJ whole genome shotgun (WGS) entry which is preliminary data.</text>
</comment>
<comment type="catalytic activity">
    <reaction evidence="5 8">
        <text>a (3R)-hydroxyacyl-[ACP] + NADP(+) = a 3-oxoacyl-[ACP] + NADPH + H(+)</text>
        <dbReference type="Rhea" id="RHEA:17397"/>
        <dbReference type="Rhea" id="RHEA-COMP:9916"/>
        <dbReference type="Rhea" id="RHEA-COMP:9945"/>
        <dbReference type="ChEBI" id="CHEBI:15378"/>
        <dbReference type="ChEBI" id="CHEBI:57783"/>
        <dbReference type="ChEBI" id="CHEBI:58349"/>
        <dbReference type="ChEBI" id="CHEBI:78776"/>
        <dbReference type="ChEBI" id="CHEBI:78827"/>
        <dbReference type="EC" id="1.1.1.100"/>
    </reaction>
</comment>
<dbReference type="RefSeq" id="WP_036183643.1">
    <property type="nucleotide sequence ID" value="NZ_AVDA01000005.1"/>
</dbReference>
<dbReference type="GO" id="GO:0004316">
    <property type="term" value="F:3-oxoacyl-[acyl-carrier-protein] reductase (NADPH) activity"/>
    <property type="evidence" value="ECO:0007669"/>
    <property type="project" value="UniProtKB-UniRule"/>
</dbReference>
<dbReference type="PROSITE" id="PS00061">
    <property type="entry name" value="ADH_SHORT"/>
    <property type="match status" value="1"/>
</dbReference>
<dbReference type="PRINTS" id="PR00080">
    <property type="entry name" value="SDRFAMILY"/>
</dbReference>
<keyword evidence="8" id="KW-0443">Lipid metabolism</keyword>
<keyword evidence="4 8" id="KW-0560">Oxidoreductase</keyword>
<evidence type="ECO:0000256" key="6">
    <source>
        <dbReference type="PIRSR" id="PIRSR611284-1"/>
    </source>
</evidence>
<dbReference type="Gene3D" id="3.40.50.720">
    <property type="entry name" value="NAD(P)-binding Rossmann-like Domain"/>
    <property type="match status" value="1"/>
</dbReference>
<dbReference type="InterPro" id="IPR002347">
    <property type="entry name" value="SDR_fam"/>
</dbReference>
<evidence type="ECO:0000313" key="10">
    <source>
        <dbReference type="EMBL" id="KGR79497.1"/>
    </source>
</evidence>
<evidence type="ECO:0000313" key="11">
    <source>
        <dbReference type="Proteomes" id="UP000030416"/>
    </source>
</evidence>
<dbReference type="PANTHER" id="PTHR42760">
    <property type="entry name" value="SHORT-CHAIN DEHYDROGENASES/REDUCTASES FAMILY MEMBER"/>
    <property type="match status" value="1"/>
</dbReference>
<sequence>MRLEDKVAIITGGANGIGKAAVEIFAREGAKVVIADFAEEQGKQLESELREKSFDVQFVKLDVASRESVQTMVQKVLSNYGKIDILINNAGITKDAMLVKMTEEDFDRVVDVNLKGVFNCTQAVVPHMIEKGYGKVINTASVSGVYGNIGQTNYAATKAAIVGMTKTWAKELGRKGINVNAVSPGFTRTSMTEKMPEKILNYMESIVSLQRLGVPKDIANAYLFLASDEASYVNGHVLNVDGGIMM</sequence>
<dbReference type="InterPro" id="IPR020904">
    <property type="entry name" value="Sc_DH/Rdtase_CS"/>
</dbReference>
<evidence type="ECO:0000256" key="5">
    <source>
        <dbReference type="ARBA" id="ARBA00048508"/>
    </source>
</evidence>
<comment type="function">
    <text evidence="8">Catalyzes the NADPH-dependent reduction of beta-ketoacyl-ACP substrates to beta-hydroxyacyl-ACP products, the first reductive step in the elongation cycle of fatty acid biosynthesis.</text>
</comment>
<dbReference type="InterPro" id="IPR036291">
    <property type="entry name" value="NAD(P)-bd_dom_sf"/>
</dbReference>
<dbReference type="STRING" id="1384049.CD29_05215"/>
<dbReference type="Pfam" id="PF13561">
    <property type="entry name" value="adh_short_C2"/>
    <property type="match status" value="1"/>
</dbReference>
<dbReference type="Proteomes" id="UP000030416">
    <property type="component" value="Unassembled WGS sequence"/>
</dbReference>
<evidence type="ECO:0000259" key="9">
    <source>
        <dbReference type="SMART" id="SM00822"/>
    </source>
</evidence>
<dbReference type="OrthoDB" id="9803333at2"/>
<protein>
    <recommendedName>
        <fullName evidence="2 8">3-oxoacyl-[acyl-carrier-protein] reductase</fullName>
        <ecNumber evidence="2 8">1.1.1.100</ecNumber>
    </recommendedName>
</protein>
<dbReference type="CDD" id="cd05333">
    <property type="entry name" value="BKR_SDR_c"/>
    <property type="match status" value="1"/>
</dbReference>
<evidence type="ECO:0000256" key="7">
    <source>
        <dbReference type="PIRSR" id="PIRSR611284-2"/>
    </source>
</evidence>
<keyword evidence="3 7" id="KW-0521">NADP</keyword>
<dbReference type="InterPro" id="IPR011284">
    <property type="entry name" value="3oxo_ACP_reduc"/>
</dbReference>
<dbReference type="NCBIfam" id="NF009466">
    <property type="entry name" value="PRK12826.1-2"/>
    <property type="match status" value="1"/>
</dbReference>
<dbReference type="GO" id="GO:0030497">
    <property type="term" value="P:fatty acid elongation"/>
    <property type="evidence" value="ECO:0007669"/>
    <property type="project" value="TreeGrafter"/>
</dbReference>
<dbReference type="AlphaFoldDB" id="A0A0A3IXE5"/>
<dbReference type="EMBL" id="JPVN01000005">
    <property type="protein sequence ID" value="KGR79497.1"/>
    <property type="molecule type" value="Genomic_DNA"/>
</dbReference>
<keyword evidence="8" id="KW-0276">Fatty acid metabolism</keyword>
<dbReference type="GO" id="GO:0051287">
    <property type="term" value="F:NAD binding"/>
    <property type="evidence" value="ECO:0007669"/>
    <property type="project" value="UniProtKB-UniRule"/>
</dbReference>
<dbReference type="InterPro" id="IPR057326">
    <property type="entry name" value="KR_dom"/>
</dbReference>
<keyword evidence="8" id="KW-0444">Lipid biosynthesis</keyword>
<organism evidence="10 11">
    <name type="scientific">Ureibacillus manganicus DSM 26584</name>
    <dbReference type="NCBI Taxonomy" id="1384049"/>
    <lineage>
        <taxon>Bacteria</taxon>
        <taxon>Bacillati</taxon>
        <taxon>Bacillota</taxon>
        <taxon>Bacilli</taxon>
        <taxon>Bacillales</taxon>
        <taxon>Caryophanaceae</taxon>
        <taxon>Ureibacillus</taxon>
    </lineage>
</organism>
<dbReference type="NCBIfam" id="TIGR01830">
    <property type="entry name" value="3oxo_ACP_reduc"/>
    <property type="match status" value="1"/>
</dbReference>
<comment type="subunit">
    <text evidence="8">Homotetramer.</text>
</comment>
<comment type="similarity">
    <text evidence="1 8">Belongs to the short-chain dehydrogenases/reductases (SDR) family.</text>
</comment>
<dbReference type="PANTHER" id="PTHR42760:SF40">
    <property type="entry name" value="3-OXOACYL-[ACYL-CARRIER-PROTEIN] REDUCTASE, CHLOROPLASTIC"/>
    <property type="match status" value="1"/>
</dbReference>
<evidence type="ECO:0000256" key="2">
    <source>
        <dbReference type="ARBA" id="ARBA00012948"/>
    </source>
</evidence>
<dbReference type="NCBIfam" id="NF004198">
    <property type="entry name" value="PRK05653.1-3"/>
    <property type="match status" value="1"/>
</dbReference>
<name>A0A0A3IXE5_9BACL</name>
<dbReference type="PRINTS" id="PR00081">
    <property type="entry name" value="GDHRDH"/>
</dbReference>
<feature type="binding site" evidence="7">
    <location>
        <begin position="154"/>
        <end position="158"/>
    </location>
    <ligand>
        <name>NADP(+)</name>
        <dbReference type="ChEBI" id="CHEBI:58349"/>
    </ligand>
</feature>
<keyword evidence="11" id="KW-1185">Reference proteome</keyword>
<feature type="domain" description="Ketoreductase" evidence="9">
    <location>
        <begin position="6"/>
        <end position="185"/>
    </location>
</feature>
<reference evidence="10 11" key="1">
    <citation type="submission" date="2014-02" db="EMBL/GenBank/DDBJ databases">
        <title>Draft genome sequence of Lysinibacillus manganicus DSM 26584T.</title>
        <authorList>
            <person name="Zhang F."/>
            <person name="Wang G."/>
            <person name="Zhang L."/>
        </authorList>
    </citation>
    <scope>NUCLEOTIDE SEQUENCE [LARGE SCALE GENOMIC DNA]</scope>
    <source>
        <strain evidence="10 11">DSM 26584</strain>
    </source>
</reference>
<proteinExistence type="inferred from homology"/>